<keyword evidence="2" id="KW-1185">Reference proteome</keyword>
<proteinExistence type="predicted"/>
<comment type="caution">
    <text evidence="1">The sequence shown here is derived from an EMBL/GenBank/DDBJ whole genome shotgun (WGS) entry which is preliminary data.</text>
</comment>
<evidence type="ECO:0000313" key="2">
    <source>
        <dbReference type="Proteomes" id="UP001165960"/>
    </source>
</evidence>
<accession>A0ACC2SAV5</accession>
<gene>
    <name evidence="1" type="ORF">DSO57_1003516</name>
</gene>
<reference evidence="1" key="1">
    <citation type="submission" date="2022-04" db="EMBL/GenBank/DDBJ databases">
        <title>Genome of the entomopathogenic fungus Entomophthora muscae.</title>
        <authorList>
            <person name="Elya C."/>
            <person name="Lovett B.R."/>
            <person name="Lee E."/>
            <person name="Macias A.M."/>
            <person name="Hajek A.E."/>
            <person name="De Bivort B.L."/>
            <person name="Kasson M.T."/>
            <person name="De Fine Licht H.H."/>
            <person name="Stajich J.E."/>
        </authorList>
    </citation>
    <scope>NUCLEOTIDE SEQUENCE</scope>
    <source>
        <strain evidence="1">Berkeley</strain>
    </source>
</reference>
<sequence length="224" mass="25142">MSIFRASSLHPITLLSLGSTCKNIILKDYNFVPPSRLFCGNVLPQSKYLAVRLPPRTPIAPRSVGFSNASSQLKEAPERSPHNASKFKWRSFSSYYNEFKTSPGSHLTSFLILHEITAILPLGAIFLFLQYSGLQPFDLKTLSPETFEVAAKPARYVLKTFGQEESSFHIGSSTFVNLVMSYVLVKLAGPIRVVFSAALTPWFSRLIIHRLVKLVKNRIKSKHQ</sequence>
<protein>
    <submittedName>
        <fullName evidence="1">Uncharacterized protein</fullName>
    </submittedName>
</protein>
<dbReference type="EMBL" id="QTSX02005688">
    <property type="protein sequence ID" value="KAJ9059312.1"/>
    <property type="molecule type" value="Genomic_DNA"/>
</dbReference>
<evidence type="ECO:0000313" key="1">
    <source>
        <dbReference type="EMBL" id="KAJ9059312.1"/>
    </source>
</evidence>
<name>A0ACC2SAV5_9FUNG</name>
<dbReference type="Proteomes" id="UP001165960">
    <property type="component" value="Unassembled WGS sequence"/>
</dbReference>
<organism evidence="1 2">
    <name type="scientific">Entomophthora muscae</name>
    <dbReference type="NCBI Taxonomy" id="34485"/>
    <lineage>
        <taxon>Eukaryota</taxon>
        <taxon>Fungi</taxon>
        <taxon>Fungi incertae sedis</taxon>
        <taxon>Zoopagomycota</taxon>
        <taxon>Entomophthoromycotina</taxon>
        <taxon>Entomophthoromycetes</taxon>
        <taxon>Entomophthorales</taxon>
        <taxon>Entomophthoraceae</taxon>
        <taxon>Entomophthora</taxon>
    </lineage>
</organism>